<feature type="compositionally biased region" description="Basic and acidic residues" evidence="1">
    <location>
        <begin position="110"/>
        <end position="135"/>
    </location>
</feature>
<feature type="non-terminal residue" evidence="2">
    <location>
        <position position="1"/>
    </location>
</feature>
<protein>
    <submittedName>
        <fullName evidence="2">Uncharacterized protein</fullName>
    </submittedName>
</protein>
<name>A0A485PEY5_LYNPA</name>
<evidence type="ECO:0000313" key="2">
    <source>
        <dbReference type="EMBL" id="VFV42904.1"/>
    </source>
</evidence>
<keyword evidence="3" id="KW-1185">Reference proteome</keyword>
<accession>A0A485PEY5</accession>
<dbReference type="AlphaFoldDB" id="A0A485PEY5"/>
<feature type="region of interest" description="Disordered" evidence="1">
    <location>
        <begin position="23"/>
        <end position="49"/>
    </location>
</feature>
<gene>
    <name evidence="2" type="ORF">LYPA_23C020826</name>
</gene>
<feature type="region of interest" description="Disordered" evidence="1">
    <location>
        <begin position="78"/>
        <end position="135"/>
    </location>
</feature>
<reference evidence="2 3" key="1">
    <citation type="submission" date="2019-01" db="EMBL/GenBank/DDBJ databases">
        <authorList>
            <person name="Alioto T."/>
            <person name="Alioto T."/>
        </authorList>
    </citation>
    <scope>NUCLEOTIDE SEQUENCE [LARGE SCALE GENOMIC DNA]</scope>
</reference>
<dbReference type="Proteomes" id="UP000386466">
    <property type="component" value="Unassembled WGS sequence"/>
</dbReference>
<sequence length="135" mass="14570">HPSRKNLKAGHFLNEDTENACVSNSLKSAAVGRNPGPRLEEPRGQSESISQVSYILTSCSRPEALSFGTVDETGGSIVLRVSGNNPPTEALFGERGEGEPHTQTVVVTMTDDRAGTETPREKRKENMTSEDAEKT</sequence>
<organism evidence="2 3">
    <name type="scientific">Lynx pardinus</name>
    <name type="common">Iberian lynx</name>
    <name type="synonym">Felis pardina</name>
    <dbReference type="NCBI Taxonomy" id="191816"/>
    <lineage>
        <taxon>Eukaryota</taxon>
        <taxon>Metazoa</taxon>
        <taxon>Chordata</taxon>
        <taxon>Craniata</taxon>
        <taxon>Vertebrata</taxon>
        <taxon>Euteleostomi</taxon>
        <taxon>Mammalia</taxon>
        <taxon>Eutheria</taxon>
        <taxon>Laurasiatheria</taxon>
        <taxon>Carnivora</taxon>
        <taxon>Feliformia</taxon>
        <taxon>Felidae</taxon>
        <taxon>Felinae</taxon>
        <taxon>Lynx</taxon>
    </lineage>
</organism>
<dbReference type="EMBL" id="CAAGRJ010032900">
    <property type="protein sequence ID" value="VFV42904.1"/>
    <property type="molecule type" value="Genomic_DNA"/>
</dbReference>
<proteinExistence type="predicted"/>
<evidence type="ECO:0000313" key="3">
    <source>
        <dbReference type="Proteomes" id="UP000386466"/>
    </source>
</evidence>
<evidence type="ECO:0000256" key="1">
    <source>
        <dbReference type="SAM" id="MobiDB-lite"/>
    </source>
</evidence>